<protein>
    <submittedName>
        <fullName evidence="1">Uncharacterized protein</fullName>
    </submittedName>
</protein>
<dbReference type="EMBL" id="AOLK01000006">
    <property type="protein sequence ID" value="ELZ88481.1"/>
    <property type="molecule type" value="Genomic_DNA"/>
</dbReference>
<name>M0HVH3_HALEO</name>
<dbReference type="Proteomes" id="UP000011612">
    <property type="component" value="Unassembled WGS sequence"/>
</dbReference>
<organism evidence="1 2">
    <name type="scientific">Haloferax elongans ATCC BAA-1513</name>
    <dbReference type="NCBI Taxonomy" id="1230453"/>
    <lineage>
        <taxon>Archaea</taxon>
        <taxon>Methanobacteriati</taxon>
        <taxon>Methanobacteriota</taxon>
        <taxon>Stenosarchaea group</taxon>
        <taxon>Halobacteria</taxon>
        <taxon>Halobacteriales</taxon>
        <taxon>Haloferacaceae</taxon>
        <taxon>Haloferax</taxon>
    </lineage>
</organism>
<sequence>MILSYPHQILMMRVGHPVEGRVTTVYYREGILDEDIRESNSEQYLSQRLKRLHEHNYLKNLYDTGLYELRRDLRGISQQM</sequence>
<evidence type="ECO:0000313" key="1">
    <source>
        <dbReference type="EMBL" id="ELZ88481.1"/>
    </source>
</evidence>
<evidence type="ECO:0000313" key="2">
    <source>
        <dbReference type="Proteomes" id="UP000011612"/>
    </source>
</evidence>
<comment type="caution">
    <text evidence="1">The sequence shown here is derived from an EMBL/GenBank/DDBJ whole genome shotgun (WGS) entry which is preliminary data.</text>
</comment>
<keyword evidence="2" id="KW-1185">Reference proteome</keyword>
<reference evidence="1 2" key="1">
    <citation type="journal article" date="2014" name="PLoS Genet.">
        <title>Phylogenetically driven sequencing of extremely halophilic archaea reveals strategies for static and dynamic osmo-response.</title>
        <authorList>
            <person name="Becker E.A."/>
            <person name="Seitzer P.M."/>
            <person name="Tritt A."/>
            <person name="Larsen D."/>
            <person name="Krusor M."/>
            <person name="Yao A.I."/>
            <person name="Wu D."/>
            <person name="Madern D."/>
            <person name="Eisen J.A."/>
            <person name="Darling A.E."/>
            <person name="Facciotti M.T."/>
        </authorList>
    </citation>
    <scope>NUCLEOTIDE SEQUENCE [LARGE SCALE GENOMIC DNA]</scope>
    <source>
        <strain evidence="1 2">ATCC BAA-1513</strain>
    </source>
</reference>
<dbReference type="AlphaFoldDB" id="M0HVH3"/>
<accession>M0HVH3</accession>
<proteinExistence type="predicted"/>
<dbReference type="STRING" id="1230453.C453_01415"/>
<gene>
    <name evidence="1" type="ORF">C453_01415</name>
</gene>